<dbReference type="EMBL" id="AHCD03000036">
    <property type="protein sequence ID" value="KAF7785463.1"/>
    <property type="molecule type" value="Genomic_DNA"/>
</dbReference>
<accession>A0A8T0C4A0</accession>
<dbReference type="GeneID" id="61359083"/>
<dbReference type="AlphaFoldDB" id="A0A8T0C4A0"/>
<dbReference type="OrthoDB" id="6294839at2"/>
<proteinExistence type="predicted"/>
<name>A0A8T0C4A0_9GAMM</name>
<dbReference type="RefSeq" id="WP_155946288.1">
    <property type="nucleotide sequence ID" value="NZ_AHCD03000036.1"/>
</dbReference>
<organism evidence="1 2">
    <name type="scientific">Pseudoalteromonas rubra</name>
    <dbReference type="NCBI Taxonomy" id="43658"/>
    <lineage>
        <taxon>Bacteria</taxon>
        <taxon>Pseudomonadati</taxon>
        <taxon>Pseudomonadota</taxon>
        <taxon>Gammaproteobacteria</taxon>
        <taxon>Alteromonadales</taxon>
        <taxon>Pseudoalteromonadaceae</taxon>
        <taxon>Pseudoalteromonas</taxon>
    </lineage>
</organism>
<comment type="caution">
    <text evidence="1">The sequence shown here is derived from an EMBL/GenBank/DDBJ whole genome shotgun (WGS) entry which is preliminary data.</text>
</comment>
<sequence length="54" mass="5870">MKIKLNKKAVKNLSDKQVIGQQATPAINGGGGPQQELATWHRGWISCIECPILV</sequence>
<reference evidence="1 2" key="1">
    <citation type="journal article" date="2012" name="J. Bacteriol.">
        <title>Genome sequence of the cycloprodigiosin-producing bacterial strain Pseudoalteromonas rubra ATCC 29570(T).</title>
        <authorList>
            <person name="Xie B.B."/>
            <person name="Shu Y.L."/>
            <person name="Qin Q.L."/>
            <person name="Rong J.C."/>
            <person name="Zhang X.Y."/>
            <person name="Chen X.L."/>
            <person name="Zhou B.C."/>
            <person name="Zhang Y.Z."/>
        </authorList>
    </citation>
    <scope>NUCLEOTIDE SEQUENCE [LARGE SCALE GENOMIC DNA]</scope>
    <source>
        <strain evidence="1 2">DSM 6842</strain>
    </source>
</reference>
<dbReference type="Proteomes" id="UP000016480">
    <property type="component" value="Unassembled WGS sequence"/>
</dbReference>
<gene>
    <name evidence="1" type="ORF">PRUB_a4122</name>
</gene>
<protein>
    <submittedName>
        <fullName evidence="1">Uncharacterized protein</fullName>
    </submittedName>
</protein>
<evidence type="ECO:0000313" key="1">
    <source>
        <dbReference type="EMBL" id="KAF7785463.1"/>
    </source>
</evidence>
<evidence type="ECO:0000313" key="2">
    <source>
        <dbReference type="Proteomes" id="UP000016480"/>
    </source>
</evidence>